<proteinExistence type="predicted"/>
<name>A0A0K2TF77_LEPSM</name>
<reference evidence="1" key="1">
    <citation type="submission" date="2014-05" db="EMBL/GenBank/DDBJ databases">
        <authorList>
            <person name="Chronopoulou M."/>
        </authorList>
    </citation>
    <scope>NUCLEOTIDE SEQUENCE</scope>
    <source>
        <tissue evidence="1">Whole organism</tissue>
    </source>
</reference>
<protein>
    <submittedName>
        <fullName evidence="1">Uncharacterized protein</fullName>
    </submittedName>
</protein>
<sequence>MFRRGPLEGRWLLTHDAIPTLFDYKKKMNSGKHSLNRKTVEEKLKRIKSNLT</sequence>
<accession>A0A0K2TF77</accession>
<dbReference type="EMBL" id="HACA01006750">
    <property type="protein sequence ID" value="CDW24111.1"/>
    <property type="molecule type" value="Transcribed_RNA"/>
</dbReference>
<evidence type="ECO:0000313" key="1">
    <source>
        <dbReference type="EMBL" id="CDW24111.1"/>
    </source>
</evidence>
<dbReference type="AlphaFoldDB" id="A0A0K2TF77"/>
<organism evidence="1">
    <name type="scientific">Lepeophtheirus salmonis</name>
    <name type="common">Salmon louse</name>
    <name type="synonym">Caligus salmonis</name>
    <dbReference type="NCBI Taxonomy" id="72036"/>
    <lineage>
        <taxon>Eukaryota</taxon>
        <taxon>Metazoa</taxon>
        <taxon>Ecdysozoa</taxon>
        <taxon>Arthropoda</taxon>
        <taxon>Crustacea</taxon>
        <taxon>Multicrustacea</taxon>
        <taxon>Hexanauplia</taxon>
        <taxon>Copepoda</taxon>
        <taxon>Siphonostomatoida</taxon>
        <taxon>Caligidae</taxon>
        <taxon>Lepeophtheirus</taxon>
    </lineage>
</organism>